<evidence type="ECO:0000313" key="3">
    <source>
        <dbReference type="Proteomes" id="UP000094444"/>
    </source>
</evidence>
<dbReference type="OrthoDB" id="5416172at2759"/>
<dbReference type="InParanoid" id="A0A2P5HKP3"/>
<feature type="compositionally biased region" description="Basic and acidic residues" evidence="1">
    <location>
        <begin position="84"/>
        <end position="93"/>
    </location>
</feature>
<proteinExistence type="predicted"/>
<organism evidence="2 3">
    <name type="scientific">Diaporthe helianthi</name>
    <dbReference type="NCBI Taxonomy" id="158607"/>
    <lineage>
        <taxon>Eukaryota</taxon>
        <taxon>Fungi</taxon>
        <taxon>Dikarya</taxon>
        <taxon>Ascomycota</taxon>
        <taxon>Pezizomycotina</taxon>
        <taxon>Sordariomycetes</taxon>
        <taxon>Sordariomycetidae</taxon>
        <taxon>Diaporthales</taxon>
        <taxon>Diaporthaceae</taxon>
        <taxon>Diaporthe</taxon>
    </lineage>
</organism>
<comment type="caution">
    <text evidence="2">The sequence shown here is derived from an EMBL/GenBank/DDBJ whole genome shotgun (WGS) entry which is preliminary data.</text>
</comment>
<feature type="region of interest" description="Disordered" evidence="1">
    <location>
        <begin position="1"/>
        <end position="93"/>
    </location>
</feature>
<keyword evidence="3" id="KW-1185">Reference proteome</keyword>
<protein>
    <submittedName>
        <fullName evidence="2">Uncharacterized protein</fullName>
    </submittedName>
</protein>
<evidence type="ECO:0000256" key="1">
    <source>
        <dbReference type="SAM" id="MobiDB-lite"/>
    </source>
</evidence>
<evidence type="ECO:0000313" key="2">
    <source>
        <dbReference type="EMBL" id="POS70825.1"/>
    </source>
</evidence>
<dbReference type="EMBL" id="MAVT02001473">
    <property type="protein sequence ID" value="POS70825.1"/>
    <property type="molecule type" value="Genomic_DNA"/>
</dbReference>
<gene>
    <name evidence="2" type="ORF">DHEL01_v210784</name>
</gene>
<sequence>MADPKQGGDLFDMAKDGTKVPGDAGKQNVIPSVANPHQQDSSTGGGLGTRDLQQAADNSAGGPHGPGIGEAVSGTGNALPQSIGEKHSSTGGK</sequence>
<accession>A0A2P5HKP3</accession>
<dbReference type="AlphaFoldDB" id="A0A2P5HKP3"/>
<reference evidence="2" key="1">
    <citation type="submission" date="2017-09" db="EMBL/GenBank/DDBJ databases">
        <title>Polyketide synthases of a Diaporthe helianthi virulent isolate.</title>
        <authorList>
            <person name="Baroncelli R."/>
        </authorList>
    </citation>
    <scope>NUCLEOTIDE SEQUENCE [LARGE SCALE GENOMIC DNA]</scope>
    <source>
        <strain evidence="2">7/96</strain>
    </source>
</reference>
<name>A0A2P5HKP3_DIAHE</name>
<dbReference type="Proteomes" id="UP000094444">
    <property type="component" value="Unassembled WGS sequence"/>
</dbReference>